<accession>A0A1I4S4G3</accession>
<name>A0A1I4S4G3_9BACT</name>
<sequence length="216" mass="24152">MPRIDDYKEALRIAKEKLASSNIHHLAGKAGARVSVTDDGSIEMQYPFLGIPVSIRVDVSSGQVAIFRTDSEEEISLTDQILIAHYALNASGEPETGEWITFRDIPSGHFYFDAFQRRARDPFLRTFGSDPDLFAKTAPLLGGVEVKGVGDLAYEFTVFPRIKVRIVLWRGDEEFEPEATILFDRNIDTYLPTEDIAYLSGAVVYRLMGIARSMKG</sequence>
<dbReference type="Proteomes" id="UP000199611">
    <property type="component" value="Unassembled WGS sequence"/>
</dbReference>
<evidence type="ECO:0000259" key="1">
    <source>
        <dbReference type="Pfam" id="PF12654"/>
    </source>
</evidence>
<dbReference type="AlphaFoldDB" id="A0A1I4S4G3"/>
<protein>
    <recommendedName>
        <fullName evidence="1">DUF3786 domain-containing protein</fullName>
    </recommendedName>
</protein>
<evidence type="ECO:0000313" key="3">
    <source>
        <dbReference type="Proteomes" id="UP000199611"/>
    </source>
</evidence>
<dbReference type="OrthoDB" id="9793197at2"/>
<evidence type="ECO:0000313" key="2">
    <source>
        <dbReference type="EMBL" id="SFM59184.1"/>
    </source>
</evidence>
<gene>
    <name evidence="2" type="ORF">SAMN05660836_00740</name>
</gene>
<dbReference type="InterPro" id="IPR024264">
    <property type="entry name" value="DUF3786"/>
</dbReference>
<proteinExistence type="predicted"/>
<dbReference type="Pfam" id="PF12654">
    <property type="entry name" value="DUF3786"/>
    <property type="match status" value="1"/>
</dbReference>
<dbReference type="RefSeq" id="WP_093393585.1">
    <property type="nucleotide sequence ID" value="NZ_FOUU01000002.1"/>
</dbReference>
<dbReference type="STRING" id="39841.SAMN05660836_00740"/>
<keyword evidence="3" id="KW-1185">Reference proteome</keyword>
<reference evidence="2 3" key="1">
    <citation type="submission" date="2016-10" db="EMBL/GenBank/DDBJ databases">
        <authorList>
            <person name="de Groot N.N."/>
        </authorList>
    </citation>
    <scope>NUCLEOTIDE SEQUENCE [LARGE SCALE GENOMIC DNA]</scope>
    <source>
        <strain evidence="2 3">DSM 9990</strain>
    </source>
</reference>
<organism evidence="2 3">
    <name type="scientific">Thermodesulforhabdus norvegica</name>
    <dbReference type="NCBI Taxonomy" id="39841"/>
    <lineage>
        <taxon>Bacteria</taxon>
        <taxon>Pseudomonadati</taxon>
        <taxon>Thermodesulfobacteriota</taxon>
        <taxon>Syntrophobacteria</taxon>
        <taxon>Syntrophobacterales</taxon>
        <taxon>Thermodesulforhabdaceae</taxon>
        <taxon>Thermodesulforhabdus</taxon>
    </lineage>
</organism>
<feature type="domain" description="DUF3786" evidence="1">
    <location>
        <begin position="37"/>
        <end position="205"/>
    </location>
</feature>
<dbReference type="EMBL" id="FOUU01000002">
    <property type="protein sequence ID" value="SFM59184.1"/>
    <property type="molecule type" value="Genomic_DNA"/>
</dbReference>